<keyword evidence="16" id="KW-1185">Reference proteome</keyword>
<accession>A0A916NYA2</accession>
<dbReference type="InterPro" id="IPR006134">
    <property type="entry name" value="DNA-dir_DNA_pol_B_multi_dom"/>
</dbReference>
<keyword evidence="9 11" id="KW-0238">DNA-binding</keyword>
<dbReference type="InterPro" id="IPR012337">
    <property type="entry name" value="RNaseH-like_sf"/>
</dbReference>
<comment type="similarity">
    <text evidence="1 11">Belongs to the DNA polymerase type-B family.</text>
</comment>
<name>A0A916NYA2_9POXV</name>
<comment type="catalytic activity">
    <reaction evidence="10 11">
        <text>DNA(n) + a 2'-deoxyribonucleoside 5'-triphosphate = DNA(n+1) + diphosphate</text>
        <dbReference type="Rhea" id="RHEA:22508"/>
        <dbReference type="Rhea" id="RHEA-COMP:17339"/>
        <dbReference type="Rhea" id="RHEA-COMP:17340"/>
        <dbReference type="ChEBI" id="CHEBI:33019"/>
        <dbReference type="ChEBI" id="CHEBI:61560"/>
        <dbReference type="ChEBI" id="CHEBI:173112"/>
        <dbReference type="EC" id="2.7.7.7"/>
    </reaction>
</comment>
<feature type="domain" description="DNA-directed DNA polymerase family B multifunctional" evidence="12">
    <location>
        <begin position="583"/>
        <end position="1091"/>
    </location>
</feature>
<dbReference type="SMART" id="SM00486">
    <property type="entry name" value="POLBc"/>
    <property type="match status" value="1"/>
</dbReference>
<dbReference type="InterPro" id="IPR023211">
    <property type="entry name" value="DNA_pol_palm_dom_sf"/>
</dbReference>
<dbReference type="InterPro" id="IPR043502">
    <property type="entry name" value="DNA/RNA_pol_sf"/>
</dbReference>
<dbReference type="GO" id="GO:0000166">
    <property type="term" value="F:nucleotide binding"/>
    <property type="evidence" value="ECO:0007669"/>
    <property type="project" value="InterPro"/>
</dbReference>
<reference evidence="15 16" key="1">
    <citation type="journal article" date="2013" name="J. Virol.">
        <title>New Insights into the Evolution of Entomopoxvirinae from the Complete Genome Sequences of Four Entomopoxviruses Infecting Adoxophyes honmai, Choristoneura biennis, Choristoneura rosaceana, and Mythimna separata.</title>
        <authorList>
            <person name="Theze J."/>
            <person name="Takatsuka J."/>
            <person name="Li Z."/>
            <person name="Gallais J."/>
            <person name="Doucet D."/>
            <person name="Arif B."/>
            <person name="Nakai M."/>
            <person name="Herniou E.A."/>
        </authorList>
    </citation>
    <scope>NUCLEOTIDE SEQUENCE [LARGE SCALE GENOMIC DNA]</scope>
</reference>
<evidence type="ECO:0000256" key="11">
    <source>
        <dbReference type="RuleBase" id="RU000442"/>
    </source>
</evidence>
<keyword evidence="8" id="KW-1194">Viral DNA replication</keyword>
<proteinExistence type="inferred from homology"/>
<dbReference type="GO" id="GO:0003887">
    <property type="term" value="F:DNA-directed DNA polymerase activity"/>
    <property type="evidence" value="ECO:0007669"/>
    <property type="project" value="UniProtKB-KW"/>
</dbReference>
<evidence type="ECO:0000256" key="1">
    <source>
        <dbReference type="ARBA" id="ARBA00005755"/>
    </source>
</evidence>
<evidence type="ECO:0000256" key="8">
    <source>
        <dbReference type="ARBA" id="ARBA00023109"/>
    </source>
</evidence>
<dbReference type="InterPro" id="IPR006133">
    <property type="entry name" value="DNA-dir_DNA_pol_B_exonuc"/>
</dbReference>
<dbReference type="EC" id="2.7.7.7" evidence="2 11"/>
<dbReference type="Pfam" id="PF00136">
    <property type="entry name" value="DNA_pol_B"/>
    <property type="match status" value="1"/>
</dbReference>
<dbReference type="EMBL" id="HF679134">
    <property type="protein sequence ID" value="CCU56273.1"/>
    <property type="molecule type" value="Genomic_DNA"/>
</dbReference>
<dbReference type="Pfam" id="PF08408">
    <property type="entry name" value="DNA_pol_B_3"/>
    <property type="match status" value="1"/>
</dbReference>
<keyword evidence="7 11" id="KW-0239">DNA-directed DNA polymerase</keyword>
<sequence length="1108" mass="131577">MPVLSTGIFKNHAYNCNEISDEDAHRYIKRLLNKPDKNDILIPLDYLSEKEIEIKIFNWYIIYPSSLEQFIVCKCKNYENEEIMYIIFDIHNYYLCDRELLESNEILKNIKNNIDIQRNYNTCNNSYICFEDFKIITNEVKTQYYYNFKEDAKINIDNKDLFLLMTPYKISKPHSIYNHNFNQYRWFYVLNKIEPSGSYMINTKYLQHIKTNYNINNYGNIYKTFYCKNASILFSNPINSNKYLPVTRVSIDIECQHFGEFPTPDKFPISHICIDWYKESSIKPVKKIITLTNYEIIENFNGEKNDRFIFSDVEKLMENNNVYINIYCSEKYILHFILYALVKDFDYILTYNGHNFDFKYIQDRRLKNGLTKLKLINAIKIEDMDIKKHSYNQDTTYEIHSNNGIIFLDLYNYTKKFYNLNSYKLGEITKSKFNIIAKIIDNDNEYIVKPIDKNKIKINKFYDVIRTANYCFINNEPYKIKNKKNIIKNNEELYDVESIKNAYNKEFTIFKRDISIKNEIVEVMLSKDDVDIGDKNTYTDYTKYKADDIAYYCVHDTVLCNCIFKYDMIHDRIVAFSNDYLLPHSKAFTYKSSTNMTGVLLKTLIENKTMIISGNVDSEAYDGGLVLKPKEIYIRGPTAVFDFNSEYPSNISEANLSPEKILKIIKLEDDEYALEIVKKYLEENYPYPDYCYILIHDKIKKTNKYILVDRREPGIITKIIRVGMQEKNQNKQLKNNNKDNEILHNYYSSALYSKKIMINSIYGLLGSETFLFKSPAAAEYCTSLGQKCITYIKNLVDNSKYYNNILTFNNQNNPFTNKPIKTIYRGNLNVNFTFRIVYGDTDSLFINIKFDDIYDNNIEMLKKADECFKFLSNIINDIKNEILSKNFEFEYESMFNWLIMPAKKKYIGEIVNNIDPLSVSYTTKGMALVRRDCPVIHKTILQKTIDILKESLINMKDNKNVEIKLNKYVLDVFRDIIENLQYLDINDYIRSVKYSGNYKDPNNNYEVLVKSYNSRNPNDKIDKGQRFSFIYGHVVKEWNIEVKKWNSKYTLDISKHMIILEDYLKNKNKYRICIEKYIKDILTNLEQILDNKNIIENVYNMLINYSPN</sequence>
<dbReference type="Pfam" id="PF03104">
    <property type="entry name" value="DNA_pol_B_exo1"/>
    <property type="match status" value="1"/>
</dbReference>
<dbReference type="PANTHER" id="PTHR10322:SF23">
    <property type="entry name" value="DNA POLYMERASE DELTA CATALYTIC SUBUNIT"/>
    <property type="match status" value="1"/>
</dbReference>
<evidence type="ECO:0000256" key="10">
    <source>
        <dbReference type="ARBA" id="ARBA00049244"/>
    </source>
</evidence>
<dbReference type="GO" id="GO:0039693">
    <property type="term" value="P:viral DNA genome replication"/>
    <property type="evidence" value="ECO:0007669"/>
    <property type="project" value="UniProtKB-KW"/>
</dbReference>
<dbReference type="InterPro" id="IPR006172">
    <property type="entry name" value="DNA-dir_DNA_pol_B"/>
</dbReference>
<protein>
    <recommendedName>
        <fullName evidence="3 11">DNA polymerase</fullName>
        <ecNumber evidence="2 11">2.7.7.7</ecNumber>
    </recommendedName>
</protein>
<evidence type="ECO:0000256" key="9">
    <source>
        <dbReference type="ARBA" id="ARBA00023125"/>
    </source>
</evidence>
<dbReference type="RefSeq" id="YP_008003592.1">
    <property type="nucleotide sequence ID" value="NC_021246.1"/>
</dbReference>
<gene>
    <name evidence="15" type="ORF">MYSEV_075</name>
</gene>
<dbReference type="GeneID" id="15613697"/>
<dbReference type="Gene3D" id="3.30.420.10">
    <property type="entry name" value="Ribonuclease H-like superfamily/Ribonuclease H"/>
    <property type="match status" value="1"/>
</dbReference>
<evidence type="ECO:0000256" key="5">
    <source>
        <dbReference type="ARBA" id="ARBA00022695"/>
    </source>
</evidence>
<dbReference type="OrthoDB" id="165at10239"/>
<evidence type="ECO:0000256" key="4">
    <source>
        <dbReference type="ARBA" id="ARBA00022679"/>
    </source>
</evidence>
<dbReference type="GO" id="GO:0003677">
    <property type="term" value="F:DNA binding"/>
    <property type="evidence" value="ECO:0007669"/>
    <property type="project" value="UniProtKB-KW"/>
</dbReference>
<evidence type="ECO:0000313" key="16">
    <source>
        <dbReference type="Proteomes" id="UP000792671"/>
    </source>
</evidence>
<feature type="domain" description="DNA-directed DNA polymerase family B exonuclease" evidence="13">
    <location>
        <begin position="175"/>
        <end position="428"/>
    </location>
</feature>
<dbReference type="Proteomes" id="UP000792671">
    <property type="component" value="Genome"/>
</dbReference>
<evidence type="ECO:0000256" key="7">
    <source>
        <dbReference type="ARBA" id="ARBA00022932"/>
    </source>
</evidence>
<evidence type="ECO:0000313" key="15">
    <source>
        <dbReference type="EMBL" id="CCU56273.1"/>
    </source>
</evidence>
<dbReference type="GO" id="GO:0006261">
    <property type="term" value="P:DNA-templated DNA replication"/>
    <property type="evidence" value="ECO:0007669"/>
    <property type="project" value="TreeGrafter"/>
</dbReference>
<keyword evidence="4 11" id="KW-0808">Transferase</keyword>
<organism evidence="15 16">
    <name type="scientific">Mythimna separata entomopoxvirus 'L'</name>
    <dbReference type="NCBI Taxonomy" id="1293572"/>
    <lineage>
        <taxon>Viruses</taxon>
        <taxon>Varidnaviria</taxon>
        <taxon>Bamfordvirae</taxon>
        <taxon>Nucleocytoviricota</taxon>
        <taxon>Pokkesviricetes</taxon>
        <taxon>Chitovirales</taxon>
        <taxon>Poxviridae</taxon>
        <taxon>Entomopoxvirinae</taxon>
        <taxon>Betaentomopoxvirus</taxon>
        <taxon>Betaentomopoxvirus mseparata</taxon>
        <taxon>Mythimna separata entomopoxvirus</taxon>
    </lineage>
</organism>
<evidence type="ECO:0000259" key="12">
    <source>
        <dbReference type="Pfam" id="PF00136"/>
    </source>
</evidence>
<dbReference type="InterPro" id="IPR050240">
    <property type="entry name" value="DNA_pol_type-B"/>
</dbReference>
<dbReference type="PANTHER" id="PTHR10322">
    <property type="entry name" value="DNA POLYMERASE CATALYTIC SUBUNIT"/>
    <property type="match status" value="1"/>
</dbReference>
<evidence type="ECO:0000256" key="3">
    <source>
        <dbReference type="ARBA" id="ARBA00015749"/>
    </source>
</evidence>
<dbReference type="Gene3D" id="3.90.1600.10">
    <property type="entry name" value="Palm domain of DNA polymerase"/>
    <property type="match status" value="1"/>
</dbReference>
<evidence type="ECO:0000259" key="13">
    <source>
        <dbReference type="Pfam" id="PF03104"/>
    </source>
</evidence>
<dbReference type="SUPFAM" id="SSF53098">
    <property type="entry name" value="Ribonuclease H-like"/>
    <property type="match status" value="1"/>
</dbReference>
<dbReference type="InterPro" id="IPR017964">
    <property type="entry name" value="DNA-dir_DNA_pol_B_CS"/>
</dbReference>
<dbReference type="InterPro" id="IPR013617">
    <property type="entry name" value="DNA-dir_DNA_pol_B_vir_insert"/>
</dbReference>
<dbReference type="InterPro" id="IPR036397">
    <property type="entry name" value="RNaseH_sf"/>
</dbReference>
<dbReference type="PROSITE" id="PS00116">
    <property type="entry name" value="DNA_POLYMERASE_B"/>
    <property type="match status" value="1"/>
</dbReference>
<evidence type="ECO:0000259" key="14">
    <source>
        <dbReference type="Pfam" id="PF08408"/>
    </source>
</evidence>
<feature type="domain" description="DNA-directed DNA polymerase family B viral insert" evidence="14">
    <location>
        <begin position="429"/>
        <end position="570"/>
    </location>
</feature>
<dbReference type="PRINTS" id="PR00106">
    <property type="entry name" value="DNAPOLB"/>
</dbReference>
<keyword evidence="5 11" id="KW-0548">Nucleotidyltransferase</keyword>
<evidence type="ECO:0000256" key="2">
    <source>
        <dbReference type="ARBA" id="ARBA00012417"/>
    </source>
</evidence>
<evidence type="ECO:0000256" key="6">
    <source>
        <dbReference type="ARBA" id="ARBA00022705"/>
    </source>
</evidence>
<keyword evidence="6 11" id="KW-0235">DNA replication</keyword>
<dbReference type="SUPFAM" id="SSF56672">
    <property type="entry name" value="DNA/RNA polymerases"/>
    <property type="match status" value="1"/>
</dbReference>
<dbReference type="KEGG" id="vg:15613697"/>